<sequence>MQVSKLLVIALVCVVLISGAEMSAGAEAVPRALCREPASSRRLCHTAAAAVGADRRDPPGCCHPLPNCCVHVVDDDAAPAASDDSP</sequence>
<feature type="signal peptide" evidence="1">
    <location>
        <begin position="1"/>
        <end position="19"/>
    </location>
</feature>
<reference evidence="2" key="1">
    <citation type="submission" date="2020-10" db="EMBL/GenBank/DDBJ databases">
        <authorList>
            <person name="Han B."/>
            <person name="Lu T."/>
            <person name="Zhao Q."/>
            <person name="Huang X."/>
            <person name="Zhao Y."/>
        </authorList>
    </citation>
    <scope>NUCLEOTIDE SEQUENCE</scope>
</reference>
<dbReference type="EMBL" id="CAJGYO010000005">
    <property type="protein sequence ID" value="CAD6232771.1"/>
    <property type="molecule type" value="Genomic_DNA"/>
</dbReference>
<evidence type="ECO:0000256" key="1">
    <source>
        <dbReference type="SAM" id="SignalP"/>
    </source>
</evidence>
<dbReference type="AlphaFoldDB" id="A0A811NXM7"/>
<feature type="chain" id="PRO_5032658757" evidence="1">
    <location>
        <begin position="20"/>
        <end position="86"/>
    </location>
</feature>
<keyword evidence="1" id="KW-0732">Signal</keyword>
<evidence type="ECO:0000313" key="3">
    <source>
        <dbReference type="Proteomes" id="UP000604825"/>
    </source>
</evidence>
<accession>A0A811NXM7</accession>
<name>A0A811NXM7_9POAL</name>
<dbReference type="Proteomes" id="UP000604825">
    <property type="component" value="Unassembled WGS sequence"/>
</dbReference>
<proteinExistence type="predicted"/>
<organism evidence="2 3">
    <name type="scientific">Miscanthus lutarioriparius</name>
    <dbReference type="NCBI Taxonomy" id="422564"/>
    <lineage>
        <taxon>Eukaryota</taxon>
        <taxon>Viridiplantae</taxon>
        <taxon>Streptophyta</taxon>
        <taxon>Embryophyta</taxon>
        <taxon>Tracheophyta</taxon>
        <taxon>Spermatophyta</taxon>
        <taxon>Magnoliopsida</taxon>
        <taxon>Liliopsida</taxon>
        <taxon>Poales</taxon>
        <taxon>Poaceae</taxon>
        <taxon>PACMAD clade</taxon>
        <taxon>Panicoideae</taxon>
        <taxon>Andropogonodae</taxon>
        <taxon>Andropogoneae</taxon>
        <taxon>Saccharinae</taxon>
        <taxon>Miscanthus</taxon>
    </lineage>
</organism>
<keyword evidence="3" id="KW-1185">Reference proteome</keyword>
<comment type="caution">
    <text evidence="2">The sequence shown here is derived from an EMBL/GenBank/DDBJ whole genome shotgun (WGS) entry which is preliminary data.</text>
</comment>
<gene>
    <name evidence="2" type="ORF">NCGR_LOCUS22369</name>
</gene>
<protein>
    <submittedName>
        <fullName evidence="2">Uncharacterized protein</fullName>
    </submittedName>
</protein>
<evidence type="ECO:0000313" key="2">
    <source>
        <dbReference type="EMBL" id="CAD6232771.1"/>
    </source>
</evidence>